<feature type="region of interest" description="Disordered" evidence="1">
    <location>
        <begin position="1"/>
        <end position="48"/>
    </location>
</feature>
<keyword evidence="3" id="KW-1185">Reference proteome</keyword>
<dbReference type="EMBL" id="CAMKVN010019547">
    <property type="protein sequence ID" value="CAI2198789.1"/>
    <property type="molecule type" value="Genomic_DNA"/>
</dbReference>
<evidence type="ECO:0000313" key="2">
    <source>
        <dbReference type="EMBL" id="CAI2198789.1"/>
    </source>
</evidence>
<feature type="non-terminal residue" evidence="2">
    <location>
        <position position="48"/>
    </location>
</feature>
<feature type="compositionally biased region" description="Polar residues" evidence="1">
    <location>
        <begin position="20"/>
        <end position="32"/>
    </location>
</feature>
<name>A0A9W4TB29_9GLOM</name>
<dbReference type="Proteomes" id="UP001153678">
    <property type="component" value="Unassembled WGS sequence"/>
</dbReference>
<sequence>CQKVIGVKNSSRSRDLPAESNKSGSKKSPNVGKSTPPTSQTSKTNQTN</sequence>
<evidence type="ECO:0000313" key="3">
    <source>
        <dbReference type="Proteomes" id="UP001153678"/>
    </source>
</evidence>
<accession>A0A9W4TB29</accession>
<gene>
    <name evidence="2" type="ORF">FWILDA_LOCUS18749</name>
</gene>
<dbReference type="AlphaFoldDB" id="A0A9W4TB29"/>
<feature type="compositionally biased region" description="Low complexity" evidence="1">
    <location>
        <begin position="33"/>
        <end position="48"/>
    </location>
</feature>
<organism evidence="2 3">
    <name type="scientific">Funneliformis geosporum</name>
    <dbReference type="NCBI Taxonomy" id="1117311"/>
    <lineage>
        <taxon>Eukaryota</taxon>
        <taxon>Fungi</taxon>
        <taxon>Fungi incertae sedis</taxon>
        <taxon>Mucoromycota</taxon>
        <taxon>Glomeromycotina</taxon>
        <taxon>Glomeromycetes</taxon>
        <taxon>Glomerales</taxon>
        <taxon>Glomeraceae</taxon>
        <taxon>Funneliformis</taxon>
    </lineage>
</organism>
<reference evidence="2" key="1">
    <citation type="submission" date="2022-08" db="EMBL/GenBank/DDBJ databases">
        <authorList>
            <person name="Kallberg Y."/>
            <person name="Tangrot J."/>
            <person name="Rosling A."/>
        </authorList>
    </citation>
    <scope>NUCLEOTIDE SEQUENCE</scope>
    <source>
        <strain evidence="2">Wild A</strain>
    </source>
</reference>
<proteinExistence type="predicted"/>
<protein>
    <submittedName>
        <fullName evidence="2">18007_t:CDS:1</fullName>
    </submittedName>
</protein>
<evidence type="ECO:0000256" key="1">
    <source>
        <dbReference type="SAM" id="MobiDB-lite"/>
    </source>
</evidence>
<comment type="caution">
    <text evidence="2">The sequence shown here is derived from an EMBL/GenBank/DDBJ whole genome shotgun (WGS) entry which is preliminary data.</text>
</comment>
<feature type="non-terminal residue" evidence="2">
    <location>
        <position position="1"/>
    </location>
</feature>